<evidence type="ECO:0008006" key="4">
    <source>
        <dbReference type="Google" id="ProtNLM"/>
    </source>
</evidence>
<organism evidence="2 3">
    <name type="scientific">Mycena sanguinolenta</name>
    <dbReference type="NCBI Taxonomy" id="230812"/>
    <lineage>
        <taxon>Eukaryota</taxon>
        <taxon>Fungi</taxon>
        <taxon>Dikarya</taxon>
        <taxon>Basidiomycota</taxon>
        <taxon>Agaricomycotina</taxon>
        <taxon>Agaricomycetes</taxon>
        <taxon>Agaricomycetidae</taxon>
        <taxon>Agaricales</taxon>
        <taxon>Marasmiineae</taxon>
        <taxon>Mycenaceae</taxon>
        <taxon>Mycena</taxon>
    </lineage>
</organism>
<evidence type="ECO:0000313" key="3">
    <source>
        <dbReference type="Proteomes" id="UP000623467"/>
    </source>
</evidence>
<sequence>MASSSSSELLCSRLFSMPAPWLHLLTRADSFNGAAAANLIAGHFEIPPERLESFMKAVSVGGWNIELYAPLSNPVRTIIGFVFLPLILTDLLLHVSAPDPAPTVLRAQNRVAVTSQHIKDLHSSSTTRVAAKKKADLLGFWRELKLVNPLLTVVRNLSHVALVISPLPAWRCNLLERRKRGVLDDVRFQTARSLGVSLSLIEAKDAVANTDISLMMAPVLVAVGHSPLLLLGSTGYASTQFTSRVPLLETLDLLDQNQPLPVLGHGLSYAGDLRVSAPDMIDLTEDNVDEDVAIQLAPLVEKKGEAYTTAATPFQKPEITSCSILEIWFIGGVRWNSNKKRPLKKKSSAQVGDNEDESSEDVPSPLSYADLRSLAVIDGWKLPVLREVESMRQTADDPDRVLDPTLVYDLASDDFTVDIEYWVFAPAPDDPSDPLVATPHKYCYRPFHETTGPAVSDAGEPLLPDVLPSGTESIVYVVHEDTWKSLTPQQHKEVLRVRAVLVIHRNPYLHDGRIIKFDEDGLEAFAHLGSSCLHSRSSKARKASEQQESEIASMSKEGVLDNNDRDVEVEADEPPKPRQSQRLNLLGNTLQSSSLPLPSGWIDLASHEYACTWLEHLERVPSFVFPWSETTWNITANAHAVSWIHNDVLFTVVEMPSGEKLWYLARRRTDLPLDNFRGIMRSRCAFDDFNGWTDMTSVWDFEQVHLSPYTTLYMPATFPHAVISLTDCIGAGRHGVPISNLSHCVYVTLHNTVCAKSTTNADHEPARRFLVRMFIFVALAFMDFRNGAGGRGRSEADGISPLPSARTRVHLPDLSTNHGVIDLLALRSFVILVLALNGSSYAYSVSRDPVDNDVLPLETEEARELSLAWKLAHNLVDYVSGAFTFTKTPVRASSSSPLDVRTPASFAEAADLSLLTMAVSMHKYISSTHKKSLPRGFNADSFGQQAKRMLILFELHKDLSPVQRETQLFADPDTDYRGSEVSPSTEFIRFVADHTRSFIMLQPWDSFTLPFSLIPAHS</sequence>
<protein>
    <recommendedName>
        <fullName evidence="4">JmjC domain-containing protein</fullName>
    </recommendedName>
</protein>
<comment type="caution">
    <text evidence="2">The sequence shown here is derived from an EMBL/GenBank/DDBJ whole genome shotgun (WGS) entry which is preliminary data.</text>
</comment>
<dbReference type="AlphaFoldDB" id="A0A8H7CPL9"/>
<gene>
    <name evidence="2" type="ORF">MSAN_01985500</name>
</gene>
<keyword evidence="3" id="KW-1185">Reference proteome</keyword>
<evidence type="ECO:0000313" key="2">
    <source>
        <dbReference type="EMBL" id="KAF7343646.1"/>
    </source>
</evidence>
<dbReference type="Proteomes" id="UP000623467">
    <property type="component" value="Unassembled WGS sequence"/>
</dbReference>
<feature type="region of interest" description="Disordered" evidence="1">
    <location>
        <begin position="343"/>
        <end position="364"/>
    </location>
</feature>
<evidence type="ECO:0000256" key="1">
    <source>
        <dbReference type="SAM" id="MobiDB-lite"/>
    </source>
</evidence>
<dbReference type="Gene3D" id="2.60.120.650">
    <property type="entry name" value="Cupin"/>
    <property type="match status" value="1"/>
</dbReference>
<feature type="region of interest" description="Disordered" evidence="1">
    <location>
        <begin position="536"/>
        <end position="563"/>
    </location>
</feature>
<accession>A0A8H7CPL9</accession>
<reference evidence="2" key="1">
    <citation type="submission" date="2020-05" db="EMBL/GenBank/DDBJ databases">
        <title>Mycena genomes resolve the evolution of fungal bioluminescence.</title>
        <authorList>
            <person name="Tsai I.J."/>
        </authorList>
    </citation>
    <scope>NUCLEOTIDE SEQUENCE</scope>
    <source>
        <strain evidence="2">160909Yilan</strain>
    </source>
</reference>
<dbReference type="EMBL" id="JACAZH010000023">
    <property type="protein sequence ID" value="KAF7343646.1"/>
    <property type="molecule type" value="Genomic_DNA"/>
</dbReference>
<dbReference type="OrthoDB" id="3270451at2759"/>
<dbReference type="SUPFAM" id="SSF51197">
    <property type="entry name" value="Clavaminate synthase-like"/>
    <property type="match status" value="1"/>
</dbReference>
<proteinExistence type="predicted"/>
<name>A0A8H7CPL9_9AGAR</name>